<dbReference type="EMBL" id="PDOF01000001">
    <property type="protein sequence ID" value="PYZ97455.1"/>
    <property type="molecule type" value="Genomic_DNA"/>
</dbReference>
<dbReference type="OrthoDB" id="9799672at2"/>
<evidence type="ECO:0000313" key="4">
    <source>
        <dbReference type="EMBL" id="PYZ97455.1"/>
    </source>
</evidence>
<dbReference type="SUPFAM" id="SSF53335">
    <property type="entry name" value="S-adenosyl-L-methionine-dependent methyltransferases"/>
    <property type="match status" value="1"/>
</dbReference>
<dbReference type="AlphaFoldDB" id="A0A2W0HIY4"/>
<sequence length="210" mass="23149">MSINDYIHNLFVHEDEALKRIPETLEQNDMPKISVPGETGKLLTLLVKLTGAKNVLEVGSLGGYSSIWLARGLPEKGKLTSLELEEKHARVARENVAHAGLDDKVTYVTGDAIETFSDLVSEGETYDFFFIDADKGNYIPYLEAALLCAEPGAIIAADNVLWGGRVADAENNEEDTEHIRRYNEFVAGDDRLESMLIPIGDGLLVSRVKE</sequence>
<reference evidence="4 5" key="1">
    <citation type="submission" date="2017-10" db="EMBL/GenBank/DDBJ databases">
        <title>Bacillus sp. nov., a halophilic bacterium isolated from a Yangshapao Lake.</title>
        <authorList>
            <person name="Wang H."/>
        </authorList>
    </citation>
    <scope>NUCLEOTIDE SEQUENCE [LARGE SCALE GENOMIC DNA]</scope>
    <source>
        <strain evidence="4 5">YSP-3</strain>
    </source>
</reference>
<dbReference type="PANTHER" id="PTHR10509">
    <property type="entry name" value="O-METHYLTRANSFERASE-RELATED"/>
    <property type="match status" value="1"/>
</dbReference>
<dbReference type="GO" id="GO:0008757">
    <property type="term" value="F:S-adenosylmethionine-dependent methyltransferase activity"/>
    <property type="evidence" value="ECO:0007669"/>
    <property type="project" value="TreeGrafter"/>
</dbReference>
<dbReference type="InterPro" id="IPR002935">
    <property type="entry name" value="SAM_O-MeTrfase"/>
</dbReference>
<evidence type="ECO:0000256" key="1">
    <source>
        <dbReference type="ARBA" id="ARBA00022603"/>
    </source>
</evidence>
<keyword evidence="3" id="KW-0949">S-adenosyl-L-methionine</keyword>
<dbReference type="Pfam" id="PF01596">
    <property type="entry name" value="Methyltransf_3"/>
    <property type="match status" value="1"/>
</dbReference>
<name>A0A2W0HIY4_9BACI</name>
<dbReference type="PROSITE" id="PS51682">
    <property type="entry name" value="SAM_OMT_I"/>
    <property type="match status" value="1"/>
</dbReference>
<dbReference type="InterPro" id="IPR029063">
    <property type="entry name" value="SAM-dependent_MTases_sf"/>
</dbReference>
<dbReference type="Proteomes" id="UP000248066">
    <property type="component" value="Unassembled WGS sequence"/>
</dbReference>
<organism evidence="4 5">
    <name type="scientific">Alteribacter lacisalsi</name>
    <dbReference type="NCBI Taxonomy" id="2045244"/>
    <lineage>
        <taxon>Bacteria</taxon>
        <taxon>Bacillati</taxon>
        <taxon>Bacillota</taxon>
        <taxon>Bacilli</taxon>
        <taxon>Bacillales</taxon>
        <taxon>Bacillaceae</taxon>
        <taxon>Alteribacter</taxon>
    </lineage>
</organism>
<keyword evidence="1 4" id="KW-0489">Methyltransferase</keyword>
<dbReference type="Gene3D" id="3.40.50.150">
    <property type="entry name" value="Vaccinia Virus protein VP39"/>
    <property type="match status" value="1"/>
</dbReference>
<keyword evidence="5" id="KW-1185">Reference proteome</keyword>
<evidence type="ECO:0000313" key="5">
    <source>
        <dbReference type="Proteomes" id="UP000248066"/>
    </source>
</evidence>
<dbReference type="InterPro" id="IPR050362">
    <property type="entry name" value="Cation-dep_OMT"/>
</dbReference>
<dbReference type="PANTHER" id="PTHR10509:SF14">
    <property type="entry name" value="CAFFEOYL-COA O-METHYLTRANSFERASE 3-RELATED"/>
    <property type="match status" value="1"/>
</dbReference>
<dbReference type="CDD" id="cd02440">
    <property type="entry name" value="AdoMet_MTases"/>
    <property type="match status" value="1"/>
</dbReference>
<dbReference type="GO" id="GO:0032259">
    <property type="term" value="P:methylation"/>
    <property type="evidence" value="ECO:0007669"/>
    <property type="project" value="UniProtKB-KW"/>
</dbReference>
<accession>A0A2W0HIY4</accession>
<evidence type="ECO:0000256" key="2">
    <source>
        <dbReference type="ARBA" id="ARBA00022679"/>
    </source>
</evidence>
<comment type="caution">
    <text evidence="4">The sequence shown here is derived from an EMBL/GenBank/DDBJ whole genome shotgun (WGS) entry which is preliminary data.</text>
</comment>
<dbReference type="GO" id="GO:0008171">
    <property type="term" value="F:O-methyltransferase activity"/>
    <property type="evidence" value="ECO:0007669"/>
    <property type="project" value="InterPro"/>
</dbReference>
<gene>
    <name evidence="4" type="ORF">CR205_02330</name>
</gene>
<proteinExistence type="predicted"/>
<keyword evidence="2 4" id="KW-0808">Transferase</keyword>
<protein>
    <submittedName>
        <fullName evidence="4">Methyltransferase</fullName>
    </submittedName>
</protein>
<evidence type="ECO:0000256" key="3">
    <source>
        <dbReference type="ARBA" id="ARBA00022691"/>
    </source>
</evidence>
<dbReference type="RefSeq" id="WP_110516553.1">
    <property type="nucleotide sequence ID" value="NZ_PDOF01000001.1"/>
</dbReference>